<organism evidence="2 3">
    <name type="scientific">Monilinia laxa</name>
    <name type="common">Brown rot fungus</name>
    <name type="synonym">Sclerotinia laxa</name>
    <dbReference type="NCBI Taxonomy" id="61186"/>
    <lineage>
        <taxon>Eukaryota</taxon>
        <taxon>Fungi</taxon>
        <taxon>Dikarya</taxon>
        <taxon>Ascomycota</taxon>
        <taxon>Pezizomycotina</taxon>
        <taxon>Leotiomycetes</taxon>
        <taxon>Helotiales</taxon>
        <taxon>Sclerotiniaceae</taxon>
        <taxon>Monilinia</taxon>
    </lineage>
</organism>
<evidence type="ECO:0000256" key="1">
    <source>
        <dbReference type="SAM" id="Phobius"/>
    </source>
</evidence>
<keyword evidence="1" id="KW-1133">Transmembrane helix</keyword>
<feature type="transmembrane region" description="Helical" evidence="1">
    <location>
        <begin position="21"/>
        <end position="42"/>
    </location>
</feature>
<keyword evidence="1" id="KW-0472">Membrane</keyword>
<evidence type="ECO:0000313" key="3">
    <source>
        <dbReference type="Proteomes" id="UP000326757"/>
    </source>
</evidence>
<evidence type="ECO:0000313" key="2">
    <source>
        <dbReference type="EMBL" id="KAB8304656.1"/>
    </source>
</evidence>
<accession>A0A5N6KLM3</accession>
<keyword evidence="3" id="KW-1185">Reference proteome</keyword>
<dbReference type="AlphaFoldDB" id="A0A5N6KLM3"/>
<gene>
    <name evidence="2" type="ORF">EYC80_004025</name>
</gene>
<proteinExistence type="predicted"/>
<dbReference type="Proteomes" id="UP000326757">
    <property type="component" value="Unassembled WGS sequence"/>
</dbReference>
<reference evidence="2 3" key="1">
    <citation type="submission" date="2019-06" db="EMBL/GenBank/DDBJ databases">
        <title>Genome Sequence of the Brown Rot Fungal Pathogen Monilinia laxa.</title>
        <authorList>
            <person name="De Miccolis Angelini R.M."/>
            <person name="Landi L."/>
            <person name="Abate D."/>
            <person name="Pollastro S."/>
            <person name="Romanazzi G."/>
            <person name="Faretra F."/>
        </authorList>
    </citation>
    <scope>NUCLEOTIDE SEQUENCE [LARGE SCALE GENOMIC DNA]</scope>
    <source>
        <strain evidence="2 3">Mlax316</strain>
    </source>
</reference>
<sequence>MDDFGTLIFKLRFFSYFYRSFISILISILISFHFIPFCLLGLNTSPSLLLLLFPLQKETFIILFLQPTLLTTIAKVEGVRADTSKGKLV</sequence>
<protein>
    <submittedName>
        <fullName evidence="2">Uncharacterized protein</fullName>
    </submittedName>
</protein>
<dbReference type="EMBL" id="VIGI01000001">
    <property type="protein sequence ID" value="KAB8304656.1"/>
    <property type="molecule type" value="Genomic_DNA"/>
</dbReference>
<comment type="caution">
    <text evidence="2">The sequence shown here is derived from an EMBL/GenBank/DDBJ whole genome shotgun (WGS) entry which is preliminary data.</text>
</comment>
<keyword evidence="1" id="KW-0812">Transmembrane</keyword>
<name>A0A5N6KLM3_MONLA</name>